<dbReference type="PATRIC" id="fig|517011.3.peg.760"/>
<accession>A0A0R0DBA4</accession>
<proteinExistence type="predicted"/>
<feature type="domain" description="RelA/SpoT" evidence="1">
    <location>
        <begin position="71"/>
        <end position="177"/>
    </location>
</feature>
<dbReference type="InterPro" id="IPR052366">
    <property type="entry name" value="GTP_Pyrophosphokinase"/>
</dbReference>
<keyword evidence="3" id="KW-1185">Reference proteome</keyword>
<dbReference type="RefSeq" id="WP_057507828.1">
    <property type="nucleotide sequence ID" value="NZ_LDJK01000019.1"/>
</dbReference>
<reference evidence="2 3" key="1">
    <citation type="submission" date="2015-05" db="EMBL/GenBank/DDBJ databases">
        <title>Genome sequencing and analysis of members of genus Stenotrophomonas.</title>
        <authorList>
            <person name="Patil P.P."/>
            <person name="Midha S."/>
            <person name="Patil P.B."/>
        </authorList>
    </citation>
    <scope>NUCLEOTIDE SEQUENCE [LARGE SCALE GENOMIC DNA]</scope>
    <source>
        <strain evidence="2 3">DSM 21508</strain>
    </source>
</reference>
<gene>
    <name evidence="2" type="ORF">ABB28_06350</name>
</gene>
<dbReference type="InterPro" id="IPR043519">
    <property type="entry name" value="NT_sf"/>
</dbReference>
<name>A0A0R0DBA4_9GAMM</name>
<organism evidence="2 3">
    <name type="scientific">Stenotrophomonas chelatiphaga</name>
    <dbReference type="NCBI Taxonomy" id="517011"/>
    <lineage>
        <taxon>Bacteria</taxon>
        <taxon>Pseudomonadati</taxon>
        <taxon>Pseudomonadota</taxon>
        <taxon>Gammaproteobacteria</taxon>
        <taxon>Lysobacterales</taxon>
        <taxon>Lysobacteraceae</taxon>
        <taxon>Stenotrophomonas</taxon>
    </lineage>
</organism>
<dbReference type="AlphaFoldDB" id="A0A0R0DBA4"/>
<protein>
    <recommendedName>
        <fullName evidence="1">RelA/SpoT domain-containing protein</fullName>
    </recommendedName>
</protein>
<dbReference type="PANTHER" id="PTHR47837:SF1">
    <property type="entry name" value="GTP PYROPHOSPHOKINASE YJBM"/>
    <property type="match status" value="1"/>
</dbReference>
<comment type="caution">
    <text evidence="2">The sequence shown here is derived from an EMBL/GenBank/DDBJ whole genome shotgun (WGS) entry which is preliminary data.</text>
</comment>
<evidence type="ECO:0000313" key="2">
    <source>
        <dbReference type="EMBL" id="KRG74852.1"/>
    </source>
</evidence>
<dbReference type="Gene3D" id="3.30.460.10">
    <property type="entry name" value="Beta Polymerase, domain 2"/>
    <property type="match status" value="1"/>
</dbReference>
<dbReference type="SUPFAM" id="SSF81301">
    <property type="entry name" value="Nucleotidyltransferase"/>
    <property type="match status" value="1"/>
</dbReference>
<sequence length="260" mass="29257">MGLALASLFLGPEIKVVLSNSRVTKLGERLRDGVDDATLLTELEAYRSEFEPAYNRVVRILQEQLFLRVTGRFKSTLSIVEKLRRGSPRLAQIQDIAGCRVVVNSLGEQERVVQSLRAWFSDVKVMRRTIEGNQGYRAVHVLVKIDGRTIEIQIRTLIQNYWASISERMADIHGQEVKYGGGPAALQTQLLRLARAFESAERSNEAYALASARLAHAKRQTASSAEWKLLKDTRMRSKSEYQSAMRKAALVLADKTLRGL</sequence>
<dbReference type="GO" id="GO:0015969">
    <property type="term" value="P:guanosine tetraphosphate metabolic process"/>
    <property type="evidence" value="ECO:0007669"/>
    <property type="project" value="InterPro"/>
</dbReference>
<dbReference type="CDD" id="cd05399">
    <property type="entry name" value="NT_Rel-Spo_like"/>
    <property type="match status" value="1"/>
</dbReference>
<dbReference type="EMBL" id="LDJK01000019">
    <property type="protein sequence ID" value="KRG74852.1"/>
    <property type="molecule type" value="Genomic_DNA"/>
</dbReference>
<evidence type="ECO:0000313" key="3">
    <source>
        <dbReference type="Proteomes" id="UP000051386"/>
    </source>
</evidence>
<dbReference type="SMART" id="SM00954">
    <property type="entry name" value="RelA_SpoT"/>
    <property type="match status" value="1"/>
</dbReference>
<dbReference type="PANTHER" id="PTHR47837">
    <property type="entry name" value="GTP PYROPHOSPHOKINASE YJBM"/>
    <property type="match status" value="1"/>
</dbReference>
<dbReference type="InterPro" id="IPR007685">
    <property type="entry name" value="RelA_SpoT"/>
</dbReference>
<dbReference type="Pfam" id="PF04607">
    <property type="entry name" value="RelA_SpoT"/>
    <property type="match status" value="1"/>
</dbReference>
<dbReference type="Proteomes" id="UP000051386">
    <property type="component" value="Unassembled WGS sequence"/>
</dbReference>
<evidence type="ECO:0000259" key="1">
    <source>
        <dbReference type="SMART" id="SM00954"/>
    </source>
</evidence>